<dbReference type="KEGG" id="gba:J421_2598"/>
<feature type="region of interest" description="Disordered" evidence="1">
    <location>
        <begin position="176"/>
        <end position="197"/>
    </location>
</feature>
<evidence type="ECO:0000313" key="3">
    <source>
        <dbReference type="EMBL" id="AHG90135.1"/>
    </source>
</evidence>
<reference evidence="3 4" key="1">
    <citation type="journal article" date="2014" name="Genome Announc.">
        <title>Genome Sequence and Methylome of Soil Bacterium Gemmatirosa kalamazoonensis KBS708T, a Member of the Rarely Cultivated Gemmatimonadetes Phylum.</title>
        <authorList>
            <person name="Debruyn J.M."/>
            <person name="Radosevich M."/>
            <person name="Wommack K.E."/>
            <person name="Polson S.W."/>
            <person name="Hauser L.J."/>
            <person name="Fawaz M.N."/>
            <person name="Korlach J."/>
            <person name="Tsai Y.C."/>
        </authorList>
    </citation>
    <scope>NUCLEOTIDE SEQUENCE [LARGE SCALE GENOMIC DNA]</scope>
    <source>
        <strain evidence="3 4">KBS708</strain>
    </source>
</reference>
<organism evidence="3 4">
    <name type="scientific">Gemmatirosa kalamazoonensis</name>
    <dbReference type="NCBI Taxonomy" id="861299"/>
    <lineage>
        <taxon>Bacteria</taxon>
        <taxon>Pseudomonadati</taxon>
        <taxon>Gemmatimonadota</taxon>
        <taxon>Gemmatimonadia</taxon>
        <taxon>Gemmatimonadales</taxon>
        <taxon>Gemmatimonadaceae</taxon>
        <taxon>Gemmatirosa</taxon>
    </lineage>
</organism>
<keyword evidence="4" id="KW-1185">Reference proteome</keyword>
<evidence type="ECO:0000256" key="2">
    <source>
        <dbReference type="SAM" id="Phobius"/>
    </source>
</evidence>
<keyword evidence="2" id="KW-1133">Transmembrane helix</keyword>
<dbReference type="STRING" id="861299.J421_2598"/>
<dbReference type="PATRIC" id="fig|861299.3.peg.2646"/>
<proteinExistence type="predicted"/>
<dbReference type="EMBL" id="CP007128">
    <property type="protein sequence ID" value="AHG90135.1"/>
    <property type="molecule type" value="Genomic_DNA"/>
</dbReference>
<accession>W0RIG5</accession>
<protein>
    <submittedName>
        <fullName evidence="3">Uncharacterized protein</fullName>
    </submittedName>
</protein>
<keyword evidence="2" id="KW-0472">Membrane</keyword>
<dbReference type="Proteomes" id="UP000019151">
    <property type="component" value="Chromosome"/>
</dbReference>
<gene>
    <name evidence="3" type="ORF">J421_2598</name>
</gene>
<dbReference type="InParanoid" id="W0RIG5"/>
<dbReference type="AlphaFoldDB" id="W0RIG5"/>
<dbReference type="RefSeq" id="WP_025411608.1">
    <property type="nucleotide sequence ID" value="NZ_CP007128.1"/>
</dbReference>
<dbReference type="HOGENOM" id="CLU_1382390_0_0_0"/>
<evidence type="ECO:0000256" key="1">
    <source>
        <dbReference type="SAM" id="MobiDB-lite"/>
    </source>
</evidence>
<name>W0RIG5_9BACT</name>
<sequence>MPTQSNDDSFGRGVEVTTRGGVQVITSPDGRSTTITDRGRVTTVTTTPEGKVTVTVNGRPVVDPRALNDAITRVASTSQSGRDAMVKINGRPLQEDDLLVLGAVGGAVAASLAALMLYIVLHTMGRMFRRATTRRTDDAPRLQRIEQTVESIALEVERAAEAQRYSAMLLTERLPDPPARVAGPTRAEAGGRVLTPH</sequence>
<feature type="transmembrane region" description="Helical" evidence="2">
    <location>
        <begin position="98"/>
        <end position="121"/>
    </location>
</feature>
<evidence type="ECO:0000313" key="4">
    <source>
        <dbReference type="Proteomes" id="UP000019151"/>
    </source>
</evidence>
<keyword evidence="2" id="KW-0812">Transmembrane</keyword>